<feature type="signal peptide" evidence="3">
    <location>
        <begin position="1"/>
        <end position="21"/>
    </location>
</feature>
<dbReference type="STRING" id="529704.SAMN02927913_3093"/>
<keyword evidence="3" id="KW-0732">Signal</keyword>
<proteinExistence type="predicted"/>
<dbReference type="Pfam" id="PF00144">
    <property type="entry name" value="Beta-lactamase"/>
    <property type="match status" value="1"/>
</dbReference>
<evidence type="ECO:0000256" key="3">
    <source>
        <dbReference type="SAM" id="SignalP"/>
    </source>
</evidence>
<feature type="chain" id="PRO_5011530857" evidence="3">
    <location>
        <begin position="22"/>
        <end position="363"/>
    </location>
</feature>
<dbReference type="InterPro" id="IPR050491">
    <property type="entry name" value="AmpC-like"/>
</dbReference>
<dbReference type="GO" id="GO:0016020">
    <property type="term" value="C:membrane"/>
    <property type="evidence" value="ECO:0007669"/>
    <property type="project" value="UniProtKB-SubCell"/>
</dbReference>
<dbReference type="Proteomes" id="UP000199420">
    <property type="component" value="Unassembled WGS sequence"/>
</dbReference>
<evidence type="ECO:0000259" key="4">
    <source>
        <dbReference type="Pfam" id="PF00144"/>
    </source>
</evidence>
<dbReference type="EMBL" id="FNYC01000014">
    <property type="protein sequence ID" value="SEJ57786.1"/>
    <property type="molecule type" value="Genomic_DNA"/>
</dbReference>
<evidence type="ECO:0000256" key="2">
    <source>
        <dbReference type="ARBA" id="ARBA00023136"/>
    </source>
</evidence>
<keyword evidence="6" id="KW-1185">Reference proteome</keyword>
<dbReference type="RefSeq" id="WP_175483834.1">
    <property type="nucleotide sequence ID" value="NZ_FNYC01000014.1"/>
</dbReference>
<dbReference type="AlphaFoldDB" id="A0A1H6ZYT2"/>
<reference evidence="5 6" key="1">
    <citation type="submission" date="2016-10" db="EMBL/GenBank/DDBJ databases">
        <authorList>
            <person name="de Groot N.N."/>
        </authorList>
    </citation>
    <scope>NUCLEOTIDE SEQUENCE [LARGE SCALE GENOMIC DNA]</scope>
    <source>
        <strain evidence="5 6">DSM 26515</strain>
    </source>
</reference>
<protein>
    <submittedName>
        <fullName evidence="5">CubicO group peptidase, beta-lactamase class C family</fullName>
    </submittedName>
</protein>
<dbReference type="SUPFAM" id="SSF56601">
    <property type="entry name" value="beta-lactamase/transpeptidase-like"/>
    <property type="match status" value="1"/>
</dbReference>
<evidence type="ECO:0000313" key="5">
    <source>
        <dbReference type="EMBL" id="SEJ57786.1"/>
    </source>
</evidence>
<organism evidence="5 6">
    <name type="scientific">Frateuria terrea</name>
    <dbReference type="NCBI Taxonomy" id="529704"/>
    <lineage>
        <taxon>Bacteria</taxon>
        <taxon>Pseudomonadati</taxon>
        <taxon>Pseudomonadota</taxon>
        <taxon>Gammaproteobacteria</taxon>
        <taxon>Lysobacterales</taxon>
        <taxon>Rhodanobacteraceae</taxon>
        <taxon>Frateuria</taxon>
    </lineage>
</organism>
<dbReference type="Gene3D" id="3.40.710.10">
    <property type="entry name" value="DD-peptidase/beta-lactamase superfamily"/>
    <property type="match status" value="1"/>
</dbReference>
<feature type="domain" description="Beta-lactamase-related" evidence="4">
    <location>
        <begin position="33"/>
        <end position="342"/>
    </location>
</feature>
<accession>A0A1H6ZYT2</accession>
<dbReference type="PANTHER" id="PTHR46825">
    <property type="entry name" value="D-ALANYL-D-ALANINE-CARBOXYPEPTIDASE/ENDOPEPTIDASE AMPH"/>
    <property type="match status" value="1"/>
</dbReference>
<comment type="subcellular location">
    <subcellularLocation>
        <location evidence="1">Membrane</location>
    </subcellularLocation>
</comment>
<dbReference type="PANTHER" id="PTHR46825:SF11">
    <property type="entry name" value="PENICILLIN-BINDING PROTEIN 4"/>
    <property type="match status" value="1"/>
</dbReference>
<keyword evidence="2" id="KW-0472">Membrane</keyword>
<evidence type="ECO:0000256" key="1">
    <source>
        <dbReference type="ARBA" id="ARBA00004370"/>
    </source>
</evidence>
<sequence length="363" mass="39261">MRLLSRIAAALLALLALQASAVSRPVPKGLAGTIDRFVSAHAFSGDILLVDHGHPVFEHAYGLADRADKRPVTAETRFQVGSVSKWFTTLAALKLADRGRLDLSAPLSHDLPGYPASVGDRVNLIQVLSNMSGIQDRLSTRYINRPDVAAQRLSAAEAVRRYAQGPLVFAPGTRFDYAHTNWLLAQAVLERASGMPLERLLQTSVFGPAGLKDSGVTHGDFRHTHHHAVAYASPEPDAAVEVHVIPGYLVPTGTIYSTAGDLARLAHVVYETPWLSRDSMRALMTVHDTAEHYAIGGRVMQRELGGGRVTLAWEIGSMGGFKALLVHAVGDDRSLVVLNNANLDEDTLSAFADDVLEAWYARP</sequence>
<name>A0A1H6ZYT2_9GAMM</name>
<gene>
    <name evidence="5" type="ORF">SAMN04487997_0270</name>
</gene>
<dbReference type="InterPro" id="IPR012338">
    <property type="entry name" value="Beta-lactam/transpept-like"/>
</dbReference>
<dbReference type="InterPro" id="IPR001466">
    <property type="entry name" value="Beta-lactam-related"/>
</dbReference>
<evidence type="ECO:0000313" key="6">
    <source>
        <dbReference type="Proteomes" id="UP000199420"/>
    </source>
</evidence>